<dbReference type="Proteomes" id="UP000250140">
    <property type="component" value="Unassembled WGS sequence"/>
</dbReference>
<feature type="region of interest" description="Disordered" evidence="1">
    <location>
        <begin position="306"/>
        <end position="329"/>
    </location>
</feature>
<feature type="region of interest" description="Disordered" evidence="1">
    <location>
        <begin position="693"/>
        <end position="723"/>
    </location>
</feature>
<evidence type="ECO:0000256" key="1">
    <source>
        <dbReference type="SAM" id="MobiDB-lite"/>
    </source>
</evidence>
<gene>
    <name evidence="2" type="ORF">AOQ84DRAFT_44900</name>
</gene>
<keyword evidence="3" id="KW-1185">Reference proteome</keyword>
<dbReference type="PANTHER" id="PTHR38166:SF1">
    <property type="entry name" value="C2H2-TYPE DOMAIN-CONTAINING PROTEIN"/>
    <property type="match status" value="1"/>
</dbReference>
<feature type="region of interest" description="Disordered" evidence="1">
    <location>
        <begin position="126"/>
        <end position="145"/>
    </location>
</feature>
<sequence length="723" mass="80196">MDDSIPSLTSGESASDIDDLNHFSGRKKVNHSPLKCWLDQPPTEDPWSTFSLRERRTYGRSQAIAKLIDSYGLVGYPPKAGIPPSPLHVDPTRKALDGSVINVPNTQAVTDTCSVKIANGLVEPLRQDSSRRGSTPLKPTKKAKPNIKVKVSSVSENQLLEFSARRLDDANRSSTNVRLRAAVLCCDSDLLDLEVFRSSFIKTTRQHKVNDLSSLLPGFVVPLARAWNKPYVYIGLSAKRNRHSQKFTVLLRAFTLLTYRPRAESNIRWHVHEPHWRVSRVTECTPSGATYSTELGGALHQSYDGGSQSSLNITGKRKAENPSGSAGNNKRLKITAADLPAAPSESRLACPFCKHNPRRYRNVHNVCTFPPGFADIKNFMEHLKRVHAPPRCNTCKIKFSGPPANATQARDAHRAANTCAPQTESRSEPELMTEHQEKVFTLKSVQMTIRKRRADSREKWSFVYRYLFNIPARTEIPHPYYDHYIMRDDMIGLDISREQPELPLPNTQSPSVILENSTVVALSSFTNFEGTRHQPLLVNNDTEVLSAFEELSPAPFLFAPPEVHGIDGERPVSLIPSRNHRSSPSSSQAERSTGATIREIDPLDVLPTAPTLPGSHSTTNSEGRRSHLDDGFSVGHQTTVSSYSASGYNRLDYQLTRPNRPSSPLGSLEFIATENLRFQRWFDINPLAVPPLSAEGSYPDISKDIQRISSSNTGNSRGSGGAA</sequence>
<reference evidence="2 3" key="1">
    <citation type="journal article" date="2016" name="Nat. Commun.">
        <title>Ectomycorrhizal ecology is imprinted in the genome of the dominant symbiotic fungus Cenococcum geophilum.</title>
        <authorList>
            <consortium name="DOE Joint Genome Institute"/>
            <person name="Peter M."/>
            <person name="Kohler A."/>
            <person name="Ohm R.A."/>
            <person name="Kuo A."/>
            <person name="Krutzmann J."/>
            <person name="Morin E."/>
            <person name="Arend M."/>
            <person name="Barry K.W."/>
            <person name="Binder M."/>
            <person name="Choi C."/>
            <person name="Clum A."/>
            <person name="Copeland A."/>
            <person name="Grisel N."/>
            <person name="Haridas S."/>
            <person name="Kipfer T."/>
            <person name="LaButti K."/>
            <person name="Lindquist E."/>
            <person name="Lipzen A."/>
            <person name="Maire R."/>
            <person name="Meier B."/>
            <person name="Mihaltcheva S."/>
            <person name="Molinier V."/>
            <person name="Murat C."/>
            <person name="Poggeler S."/>
            <person name="Quandt C.A."/>
            <person name="Sperisen C."/>
            <person name="Tritt A."/>
            <person name="Tisserant E."/>
            <person name="Crous P.W."/>
            <person name="Henrissat B."/>
            <person name="Nehls U."/>
            <person name="Egli S."/>
            <person name="Spatafora J.W."/>
            <person name="Grigoriev I.V."/>
            <person name="Martin F.M."/>
        </authorList>
    </citation>
    <scope>NUCLEOTIDE SEQUENCE [LARGE SCALE GENOMIC DNA]</scope>
    <source>
        <strain evidence="2 3">CBS 207.34</strain>
    </source>
</reference>
<accession>A0A8E2F0K2</accession>
<dbReference type="PANTHER" id="PTHR38166">
    <property type="entry name" value="C2H2-TYPE DOMAIN-CONTAINING PROTEIN-RELATED"/>
    <property type="match status" value="1"/>
</dbReference>
<name>A0A8E2F0K2_9PEZI</name>
<feature type="compositionally biased region" description="Polar residues" evidence="1">
    <location>
        <begin position="1"/>
        <end position="13"/>
    </location>
</feature>
<feature type="region of interest" description="Disordered" evidence="1">
    <location>
        <begin position="1"/>
        <end position="26"/>
    </location>
</feature>
<protein>
    <recommendedName>
        <fullName evidence="4">C2H2-type domain-containing protein</fullName>
    </recommendedName>
</protein>
<organism evidence="2 3">
    <name type="scientific">Glonium stellatum</name>
    <dbReference type="NCBI Taxonomy" id="574774"/>
    <lineage>
        <taxon>Eukaryota</taxon>
        <taxon>Fungi</taxon>
        <taxon>Dikarya</taxon>
        <taxon>Ascomycota</taxon>
        <taxon>Pezizomycotina</taxon>
        <taxon>Dothideomycetes</taxon>
        <taxon>Pleosporomycetidae</taxon>
        <taxon>Gloniales</taxon>
        <taxon>Gloniaceae</taxon>
        <taxon>Glonium</taxon>
    </lineage>
</organism>
<feature type="region of interest" description="Disordered" evidence="1">
    <location>
        <begin position="568"/>
        <end position="633"/>
    </location>
</feature>
<evidence type="ECO:0000313" key="2">
    <source>
        <dbReference type="EMBL" id="OCL08241.1"/>
    </source>
</evidence>
<dbReference type="EMBL" id="KV749688">
    <property type="protein sequence ID" value="OCL08241.1"/>
    <property type="molecule type" value="Genomic_DNA"/>
</dbReference>
<dbReference type="OrthoDB" id="4161727at2759"/>
<dbReference type="AlphaFoldDB" id="A0A8E2F0K2"/>
<proteinExistence type="predicted"/>
<evidence type="ECO:0008006" key="4">
    <source>
        <dbReference type="Google" id="ProtNLM"/>
    </source>
</evidence>
<evidence type="ECO:0000313" key="3">
    <source>
        <dbReference type="Proteomes" id="UP000250140"/>
    </source>
</evidence>